<dbReference type="Pfam" id="PF00106">
    <property type="entry name" value="adh_short"/>
    <property type="match status" value="1"/>
</dbReference>
<dbReference type="GO" id="GO:0016491">
    <property type="term" value="F:oxidoreductase activity"/>
    <property type="evidence" value="ECO:0007669"/>
    <property type="project" value="UniProtKB-KW"/>
</dbReference>
<dbReference type="Gene3D" id="3.40.50.720">
    <property type="entry name" value="NAD(P)-binding Rossmann-like Domain"/>
    <property type="match status" value="1"/>
</dbReference>
<dbReference type="NCBIfam" id="NF006119">
    <property type="entry name" value="PRK08264.1-5"/>
    <property type="match status" value="1"/>
</dbReference>
<sequence>MGLPEAVVACTVNPVNRSVYPAANQELEQGMTSLANQTVLVTGANRGMGRQYVTQLLDRGVAKVYAAARDASRIDASDPRVVALRLDVTDAASVAEAGRVASDVSVLINNAGIARGASVLSADTASLREELETNLFGPLAMASTFADGIAERSGAIVNVASVLAWLPIGASYGVTKAALWSATDSMRLELGPRGVQVVGVYVGLVDTDMGNAFADTPKSDPADVVRAVLDGIESGAEDVLADDMTRTVRALLDKPASERLAAMS</sequence>
<evidence type="ECO:0000256" key="1">
    <source>
        <dbReference type="ARBA" id="ARBA00006484"/>
    </source>
</evidence>
<comment type="similarity">
    <text evidence="1 3">Belongs to the short-chain dehydrogenases/reductases (SDR) family.</text>
</comment>
<organism evidence="4 5">
    <name type="scientific">Mycolicibacterium arabiense</name>
    <dbReference type="NCBI Taxonomy" id="1286181"/>
    <lineage>
        <taxon>Bacteria</taxon>
        <taxon>Bacillati</taxon>
        <taxon>Actinomycetota</taxon>
        <taxon>Actinomycetes</taxon>
        <taxon>Mycobacteriales</taxon>
        <taxon>Mycobacteriaceae</taxon>
        <taxon>Mycolicibacterium</taxon>
    </lineage>
</organism>
<accession>A0A7I7RTM2</accession>
<protein>
    <submittedName>
        <fullName evidence="4">Short-chain dehydrogenase/reductase</fullName>
    </submittedName>
</protein>
<dbReference type="EMBL" id="AP022593">
    <property type="protein sequence ID" value="BBY47346.1"/>
    <property type="molecule type" value="Genomic_DNA"/>
</dbReference>
<dbReference type="Proteomes" id="UP000467428">
    <property type="component" value="Chromosome"/>
</dbReference>
<evidence type="ECO:0000313" key="4">
    <source>
        <dbReference type="EMBL" id="BBY47346.1"/>
    </source>
</evidence>
<dbReference type="InterPro" id="IPR002347">
    <property type="entry name" value="SDR_fam"/>
</dbReference>
<proteinExistence type="inferred from homology"/>
<name>A0A7I7RTM2_9MYCO</name>
<dbReference type="PRINTS" id="PR00081">
    <property type="entry name" value="GDHRDH"/>
</dbReference>
<dbReference type="PRINTS" id="PR00080">
    <property type="entry name" value="SDRFAMILY"/>
</dbReference>
<dbReference type="SUPFAM" id="SSF51735">
    <property type="entry name" value="NAD(P)-binding Rossmann-fold domains"/>
    <property type="match status" value="1"/>
</dbReference>
<dbReference type="KEGG" id="marz:MARA_08140"/>
<evidence type="ECO:0000256" key="3">
    <source>
        <dbReference type="RuleBase" id="RU000363"/>
    </source>
</evidence>
<dbReference type="InterPro" id="IPR036291">
    <property type="entry name" value="NAD(P)-bd_dom_sf"/>
</dbReference>
<gene>
    <name evidence="4" type="ORF">MARA_08140</name>
</gene>
<evidence type="ECO:0000256" key="2">
    <source>
        <dbReference type="ARBA" id="ARBA00023002"/>
    </source>
</evidence>
<dbReference type="AlphaFoldDB" id="A0A7I7RTM2"/>
<keyword evidence="5" id="KW-1185">Reference proteome</keyword>
<evidence type="ECO:0000313" key="5">
    <source>
        <dbReference type="Proteomes" id="UP000467428"/>
    </source>
</evidence>
<reference evidence="4 5" key="1">
    <citation type="journal article" date="2019" name="Emerg. Microbes Infect.">
        <title>Comprehensive subspecies identification of 175 nontuberculous mycobacteria species based on 7547 genomic profiles.</title>
        <authorList>
            <person name="Matsumoto Y."/>
            <person name="Kinjo T."/>
            <person name="Motooka D."/>
            <person name="Nabeya D."/>
            <person name="Jung N."/>
            <person name="Uechi K."/>
            <person name="Horii T."/>
            <person name="Iida T."/>
            <person name="Fujita J."/>
            <person name="Nakamura S."/>
        </authorList>
    </citation>
    <scope>NUCLEOTIDE SEQUENCE [LARGE SCALE GENOMIC DNA]</scope>
    <source>
        <strain evidence="4 5">JCM 18538</strain>
    </source>
</reference>
<geneLocation type="plasmid" evidence="5">
    <name>pjcm18538 dna</name>
</geneLocation>
<dbReference type="PANTHER" id="PTHR44169:SF6">
    <property type="entry name" value="NADPH-DEPENDENT 1-ACYLDIHYDROXYACETONE PHOSPHATE REDUCTASE"/>
    <property type="match status" value="1"/>
</dbReference>
<keyword evidence="2" id="KW-0560">Oxidoreductase</keyword>
<dbReference type="PANTHER" id="PTHR44169">
    <property type="entry name" value="NADPH-DEPENDENT 1-ACYLDIHYDROXYACETONE PHOSPHATE REDUCTASE"/>
    <property type="match status" value="1"/>
</dbReference>